<keyword evidence="12" id="KW-0812">Transmembrane</keyword>
<dbReference type="SMART" id="SM00388">
    <property type="entry name" value="HisKA"/>
    <property type="match status" value="1"/>
</dbReference>
<dbReference type="NCBIfam" id="TIGR00229">
    <property type="entry name" value="sensory_box"/>
    <property type="match status" value="1"/>
</dbReference>
<dbReference type="PROSITE" id="PS50112">
    <property type="entry name" value="PAS"/>
    <property type="match status" value="1"/>
</dbReference>
<dbReference type="CDD" id="cd06225">
    <property type="entry name" value="HAMP"/>
    <property type="match status" value="1"/>
</dbReference>
<dbReference type="EC" id="2.7.13.3" evidence="3"/>
<comment type="subcellular location">
    <subcellularLocation>
        <location evidence="2">Cell membrane</location>
        <topology evidence="2">Multi-pass membrane protein</topology>
    </subcellularLocation>
</comment>
<dbReference type="Pfam" id="PF00512">
    <property type="entry name" value="HisKA"/>
    <property type="match status" value="1"/>
</dbReference>
<dbReference type="GO" id="GO:0000155">
    <property type="term" value="F:phosphorelay sensor kinase activity"/>
    <property type="evidence" value="ECO:0007669"/>
    <property type="project" value="InterPro"/>
</dbReference>
<keyword evidence="6" id="KW-0808">Transferase</keyword>
<evidence type="ECO:0000256" key="9">
    <source>
        <dbReference type="ARBA" id="ARBA00022840"/>
    </source>
</evidence>
<dbReference type="PROSITE" id="PS50885">
    <property type="entry name" value="HAMP"/>
    <property type="match status" value="1"/>
</dbReference>
<dbReference type="FunFam" id="3.30.565.10:FF:000023">
    <property type="entry name" value="PAS domain-containing sensor histidine kinase"/>
    <property type="match status" value="1"/>
</dbReference>
<evidence type="ECO:0000259" key="15">
    <source>
        <dbReference type="PROSITE" id="PS50885"/>
    </source>
</evidence>
<reference evidence="17" key="1">
    <citation type="submission" date="2016-10" db="EMBL/GenBank/DDBJ databases">
        <authorList>
            <person name="Varghese N."/>
            <person name="Submissions S."/>
        </authorList>
    </citation>
    <scope>NUCLEOTIDE SEQUENCE [LARGE SCALE GENOMIC DNA]</scope>
    <source>
        <strain evidence="17">DSM 22530</strain>
    </source>
</reference>
<protein>
    <recommendedName>
        <fullName evidence="3">histidine kinase</fullName>
        <ecNumber evidence="3">2.7.13.3</ecNumber>
    </recommendedName>
</protein>
<comment type="catalytic activity">
    <reaction evidence="1">
        <text>ATP + protein L-histidine = ADP + protein N-phospho-L-histidine.</text>
        <dbReference type="EC" id="2.7.13.3"/>
    </reaction>
</comment>
<dbReference type="SMART" id="SM00387">
    <property type="entry name" value="HATPase_c"/>
    <property type="match status" value="1"/>
</dbReference>
<keyword evidence="17" id="KW-1185">Reference proteome</keyword>
<dbReference type="EMBL" id="FOMR01000002">
    <property type="protein sequence ID" value="SFD60347.1"/>
    <property type="molecule type" value="Genomic_DNA"/>
</dbReference>
<dbReference type="InterPro" id="IPR000014">
    <property type="entry name" value="PAS"/>
</dbReference>
<keyword evidence="7" id="KW-0547">Nucleotide-binding</keyword>
<feature type="domain" description="PAS" evidence="14">
    <location>
        <begin position="114"/>
        <end position="158"/>
    </location>
</feature>
<dbReference type="InterPro" id="IPR036097">
    <property type="entry name" value="HisK_dim/P_sf"/>
</dbReference>
<dbReference type="NCBIfam" id="NF046044">
    <property type="entry name" value="PnpS"/>
    <property type="match status" value="1"/>
</dbReference>
<dbReference type="SUPFAM" id="SSF55874">
    <property type="entry name" value="ATPase domain of HSP90 chaperone/DNA topoisomerase II/histidine kinase"/>
    <property type="match status" value="1"/>
</dbReference>
<dbReference type="GO" id="GO:0005886">
    <property type="term" value="C:plasma membrane"/>
    <property type="evidence" value="ECO:0007669"/>
    <property type="project" value="UniProtKB-SubCell"/>
</dbReference>
<dbReference type="InterPro" id="IPR003594">
    <property type="entry name" value="HATPase_dom"/>
</dbReference>
<dbReference type="GO" id="GO:0004721">
    <property type="term" value="F:phosphoprotein phosphatase activity"/>
    <property type="evidence" value="ECO:0007669"/>
    <property type="project" value="TreeGrafter"/>
</dbReference>
<dbReference type="SMART" id="SM00091">
    <property type="entry name" value="PAS"/>
    <property type="match status" value="1"/>
</dbReference>
<evidence type="ECO:0000256" key="11">
    <source>
        <dbReference type="ARBA" id="ARBA00023136"/>
    </source>
</evidence>
<dbReference type="GO" id="GO:0016036">
    <property type="term" value="P:cellular response to phosphate starvation"/>
    <property type="evidence" value="ECO:0007669"/>
    <property type="project" value="TreeGrafter"/>
</dbReference>
<evidence type="ECO:0000256" key="4">
    <source>
        <dbReference type="ARBA" id="ARBA00022475"/>
    </source>
</evidence>
<dbReference type="InterPro" id="IPR035965">
    <property type="entry name" value="PAS-like_dom_sf"/>
</dbReference>
<dbReference type="InterPro" id="IPR003661">
    <property type="entry name" value="HisK_dim/P_dom"/>
</dbReference>
<dbReference type="CDD" id="cd00075">
    <property type="entry name" value="HATPase"/>
    <property type="match status" value="1"/>
</dbReference>
<feature type="domain" description="Histidine kinase" evidence="13">
    <location>
        <begin position="239"/>
        <end position="456"/>
    </location>
</feature>
<feature type="transmembrane region" description="Helical" evidence="12">
    <location>
        <begin position="34"/>
        <end position="56"/>
    </location>
</feature>
<feature type="transmembrane region" description="Helical" evidence="12">
    <location>
        <begin position="9"/>
        <end position="28"/>
    </location>
</feature>
<dbReference type="Gene3D" id="6.10.340.10">
    <property type="match status" value="1"/>
</dbReference>
<dbReference type="GO" id="GO:0006355">
    <property type="term" value="P:regulation of DNA-templated transcription"/>
    <property type="evidence" value="ECO:0007669"/>
    <property type="project" value="InterPro"/>
</dbReference>
<name>A0A1I1TP78_9BACI</name>
<evidence type="ECO:0000313" key="16">
    <source>
        <dbReference type="EMBL" id="SFD60347.1"/>
    </source>
</evidence>
<dbReference type="InterPro" id="IPR036890">
    <property type="entry name" value="HATPase_C_sf"/>
</dbReference>
<feature type="domain" description="HAMP" evidence="15">
    <location>
        <begin position="57"/>
        <end position="109"/>
    </location>
</feature>
<dbReference type="FunFam" id="1.10.287.130:FF:000008">
    <property type="entry name" value="Two-component sensor histidine kinase"/>
    <property type="match status" value="1"/>
</dbReference>
<dbReference type="InterPro" id="IPR003660">
    <property type="entry name" value="HAMP_dom"/>
</dbReference>
<dbReference type="Gene3D" id="3.30.450.20">
    <property type="entry name" value="PAS domain"/>
    <property type="match status" value="1"/>
</dbReference>
<evidence type="ECO:0000256" key="8">
    <source>
        <dbReference type="ARBA" id="ARBA00022777"/>
    </source>
</evidence>
<dbReference type="InterPro" id="IPR005467">
    <property type="entry name" value="His_kinase_dom"/>
</dbReference>
<gene>
    <name evidence="16" type="ORF">SAMN05216238_102376</name>
</gene>
<keyword evidence="8 16" id="KW-0418">Kinase</keyword>
<dbReference type="InterPro" id="IPR013767">
    <property type="entry name" value="PAS_fold"/>
</dbReference>
<dbReference type="PRINTS" id="PR00344">
    <property type="entry name" value="BCTRLSENSOR"/>
</dbReference>
<evidence type="ECO:0000256" key="10">
    <source>
        <dbReference type="ARBA" id="ARBA00023012"/>
    </source>
</evidence>
<evidence type="ECO:0000259" key="13">
    <source>
        <dbReference type="PROSITE" id="PS50109"/>
    </source>
</evidence>
<dbReference type="CDD" id="cd00082">
    <property type="entry name" value="HisKA"/>
    <property type="match status" value="1"/>
</dbReference>
<dbReference type="CDD" id="cd00130">
    <property type="entry name" value="PAS"/>
    <property type="match status" value="1"/>
</dbReference>
<keyword evidence="5" id="KW-0597">Phosphoprotein</keyword>
<evidence type="ECO:0000256" key="2">
    <source>
        <dbReference type="ARBA" id="ARBA00004651"/>
    </source>
</evidence>
<dbReference type="AlphaFoldDB" id="A0A1I1TP78"/>
<dbReference type="Pfam" id="PF02518">
    <property type="entry name" value="HATPase_c"/>
    <property type="match status" value="1"/>
</dbReference>
<evidence type="ECO:0000256" key="6">
    <source>
        <dbReference type="ARBA" id="ARBA00022679"/>
    </source>
</evidence>
<dbReference type="STRING" id="640948.SAMN05216238_102376"/>
<sequence>MKPLFTKPLLPYHAGFFLLVAVTGIVISQLTTEYIILFSILAVEYFILVVIMLHVYDKYMKPVKKAAQTVDEFIKGNYRARVHHSTGGSIGELSDKLNVLARNMSEFKIQEQVQEEQLSTVIDNTQSGLILIDDKGYIHLVNRKFISLFGGETHDYHGYLYYDVLANETIHETVQETFLYERNIIHSFTQFIGVDKKYIEIIGAPIFNERNMLRGAVLLLYDITHLKKLELMRKDFVANVSHELKTPITSISGFAETLLNGAMDDKDTLRDFLMIIHDESTRLQELIEDLLKLSRLEKDDFKLVRTTVDVNSLVSEVMPIITQRAEQKGIDLKTDVADDVMLEAEAQQVKQILINLLSNAISYTPESGEVRLAISEEDNNVHIQVVDNGIGISEDAIPRIFERFYRVDKARSRNTGGTGLGLAIVKHIVDVHDGTILVDSEQGEGSVFHVYLPKSEEVSSQSMG</sequence>
<keyword evidence="11 12" id="KW-0472">Membrane</keyword>
<dbReference type="Gene3D" id="1.10.287.130">
    <property type="match status" value="1"/>
</dbReference>
<accession>A0A1I1TP78</accession>
<dbReference type="Pfam" id="PF00989">
    <property type="entry name" value="PAS"/>
    <property type="match status" value="1"/>
</dbReference>
<dbReference type="InterPro" id="IPR004358">
    <property type="entry name" value="Sig_transdc_His_kin-like_C"/>
</dbReference>
<evidence type="ECO:0000256" key="12">
    <source>
        <dbReference type="SAM" id="Phobius"/>
    </source>
</evidence>
<dbReference type="OrthoDB" id="9813151at2"/>
<dbReference type="PROSITE" id="PS50109">
    <property type="entry name" value="HIS_KIN"/>
    <property type="match status" value="1"/>
</dbReference>
<dbReference type="InterPro" id="IPR050351">
    <property type="entry name" value="BphY/WalK/GraS-like"/>
</dbReference>
<dbReference type="Proteomes" id="UP000199474">
    <property type="component" value="Unassembled WGS sequence"/>
</dbReference>
<proteinExistence type="predicted"/>
<dbReference type="GO" id="GO:0005524">
    <property type="term" value="F:ATP binding"/>
    <property type="evidence" value="ECO:0007669"/>
    <property type="project" value="UniProtKB-KW"/>
</dbReference>
<dbReference type="Gene3D" id="3.30.565.10">
    <property type="entry name" value="Histidine kinase-like ATPase, C-terminal domain"/>
    <property type="match status" value="1"/>
</dbReference>
<dbReference type="SUPFAM" id="SSF47384">
    <property type="entry name" value="Homodimeric domain of signal transducing histidine kinase"/>
    <property type="match status" value="1"/>
</dbReference>
<evidence type="ECO:0000256" key="1">
    <source>
        <dbReference type="ARBA" id="ARBA00000085"/>
    </source>
</evidence>
<dbReference type="PANTHER" id="PTHR45453">
    <property type="entry name" value="PHOSPHATE REGULON SENSOR PROTEIN PHOR"/>
    <property type="match status" value="1"/>
</dbReference>
<keyword evidence="10" id="KW-0902">Two-component regulatory system</keyword>
<dbReference type="RefSeq" id="WP_090081796.1">
    <property type="nucleotide sequence ID" value="NZ_FOMR01000002.1"/>
</dbReference>
<evidence type="ECO:0000256" key="7">
    <source>
        <dbReference type="ARBA" id="ARBA00022741"/>
    </source>
</evidence>
<evidence type="ECO:0000259" key="14">
    <source>
        <dbReference type="PROSITE" id="PS50112"/>
    </source>
</evidence>
<evidence type="ECO:0000313" key="17">
    <source>
        <dbReference type="Proteomes" id="UP000199474"/>
    </source>
</evidence>
<dbReference type="SUPFAM" id="SSF55785">
    <property type="entry name" value="PYP-like sensor domain (PAS domain)"/>
    <property type="match status" value="1"/>
</dbReference>
<keyword evidence="9" id="KW-0067">ATP-binding</keyword>
<organism evidence="16 17">
    <name type="scientific">Lentibacillus persicus</name>
    <dbReference type="NCBI Taxonomy" id="640948"/>
    <lineage>
        <taxon>Bacteria</taxon>
        <taxon>Bacillati</taxon>
        <taxon>Bacillota</taxon>
        <taxon>Bacilli</taxon>
        <taxon>Bacillales</taxon>
        <taxon>Bacillaceae</taxon>
        <taxon>Lentibacillus</taxon>
    </lineage>
</organism>
<evidence type="ECO:0000256" key="5">
    <source>
        <dbReference type="ARBA" id="ARBA00022553"/>
    </source>
</evidence>
<keyword evidence="4" id="KW-1003">Cell membrane</keyword>
<evidence type="ECO:0000256" key="3">
    <source>
        <dbReference type="ARBA" id="ARBA00012438"/>
    </source>
</evidence>
<keyword evidence="12" id="KW-1133">Transmembrane helix</keyword>
<dbReference type="PANTHER" id="PTHR45453:SF1">
    <property type="entry name" value="PHOSPHATE REGULON SENSOR PROTEIN PHOR"/>
    <property type="match status" value="1"/>
</dbReference>